<name>A0A2I2LDL5_9FLAO</name>
<protein>
    <recommendedName>
        <fullName evidence="4">DUF2459 domain-containing protein</fullName>
    </recommendedName>
</protein>
<organism evidence="2 3">
    <name type="scientific">Tenacibaculum finnmarkense genomovar ulcerans</name>
    <dbReference type="NCBI Taxonomy" id="2781388"/>
    <lineage>
        <taxon>Bacteria</taxon>
        <taxon>Pseudomonadati</taxon>
        <taxon>Bacteroidota</taxon>
        <taxon>Flavobacteriia</taxon>
        <taxon>Flavobacteriales</taxon>
        <taxon>Flavobacteriaceae</taxon>
        <taxon>Tenacibaculum</taxon>
        <taxon>Tenacibaculum finnmarkense</taxon>
    </lineage>
</organism>
<dbReference type="GeneID" id="86818540"/>
<sequence length="215" mass="24835">MKLGKKIIKWILSFLLIPTTYIIISLILSSITVDRILNNESAEKLIYLNTNGVHLDIVIPIENVDSLVLSGIKHEKSEKYLSFGWGDGNFYINTPTLSDLTFSNAFRALFLKSSTLMHVTRYKQKRSDWIQIKVNYSELQKLNSYLLNTFEINENGMKMILENKGYSSRDNFYKSKGSYSCFKTCNSWVNIGFKETGLKSCLWTPFDFGLLNKYQ</sequence>
<keyword evidence="1" id="KW-0812">Transmembrane</keyword>
<dbReference type="AlphaFoldDB" id="A0A2I2LDL5"/>
<keyword evidence="1" id="KW-0472">Membrane</keyword>
<dbReference type="Proteomes" id="UP000490060">
    <property type="component" value="Unassembled WGS sequence"/>
</dbReference>
<evidence type="ECO:0000256" key="1">
    <source>
        <dbReference type="SAM" id="Phobius"/>
    </source>
</evidence>
<dbReference type="Pfam" id="PF09601">
    <property type="entry name" value="DUF2459"/>
    <property type="match status" value="1"/>
</dbReference>
<dbReference type="RefSeq" id="WP_172504852.1">
    <property type="nucleotide sequence ID" value="NZ_JAFMUG010000002.1"/>
</dbReference>
<proteinExistence type="predicted"/>
<keyword evidence="1" id="KW-1133">Transmembrane helix</keyword>
<reference evidence="2 3" key="1">
    <citation type="submission" date="2017-11" db="EMBL/GenBank/DDBJ databases">
        <authorList>
            <person name="Duchaud E."/>
        </authorList>
    </citation>
    <scope>NUCLEOTIDE SEQUENCE [LARGE SCALE GENOMIC DNA]</scope>
    <source>
        <strain evidence="2 3">TNO010</strain>
    </source>
</reference>
<evidence type="ECO:0008006" key="4">
    <source>
        <dbReference type="Google" id="ProtNLM"/>
    </source>
</evidence>
<dbReference type="EMBL" id="OENE01000004">
    <property type="protein sequence ID" value="SOS58350.1"/>
    <property type="molecule type" value="Genomic_DNA"/>
</dbReference>
<evidence type="ECO:0000313" key="3">
    <source>
        <dbReference type="Proteomes" id="UP000490060"/>
    </source>
</evidence>
<evidence type="ECO:0000313" key="2">
    <source>
        <dbReference type="EMBL" id="SOS58350.1"/>
    </source>
</evidence>
<gene>
    <name evidence="2" type="ORF">TNO010_120154</name>
</gene>
<accession>A0A2I2LDL5</accession>
<dbReference type="InterPro" id="IPR011727">
    <property type="entry name" value="CHP02117"/>
</dbReference>
<feature type="transmembrane region" description="Helical" evidence="1">
    <location>
        <begin position="7"/>
        <end position="28"/>
    </location>
</feature>